<dbReference type="GO" id="GO:0005829">
    <property type="term" value="C:cytosol"/>
    <property type="evidence" value="ECO:0007669"/>
    <property type="project" value="TreeGrafter"/>
</dbReference>
<dbReference type="GeneID" id="4700088"/>
<sequence>MAAAPLDSSSTPPDATPSIEPTRPNGDPMEDLDPQSTRKRPRLDSGSGAVESLSIDDAAVSRMSEPTAAAPATTSSPIRNAPALTRTASRVTINVRSPTSEITAPDAMDGAAEQPGAAPDTDSTKVISVDSTPAQSPEIEVADLEDMDQDPNMSTWRSLEEALRDPVTPEVVQLQGQSPLSETFPKLRVNDDLRENLEDICTIIEKGSAHDINVFLAVKSWLDDIVHDLGRFTYETFASDRDFWVDFPALVESLLRREQPLEPDEGRGIWSCLEEFLTNFARLGFRLVRLDTLKLQQPIETEPQPPELMSRTYIPSLGWMMQLHSIPFYRAMERAHGAGIINLIVQLSTQISTLPVDTINLLSEFAASLLTIVTKPQCSQLAVVLGPTLIIVHNLVETSLERRKISEDELALESESHTNTLNAAYRFNRQIDDAYQAHIAKKSPWITSDTSEPILRHISSAYHLISLDPSYTERIAKDLSIKLPDDLSQDDRASIIYHGWRFAVLKKHIMDGRMELRVHGMETLQSDLVAVWRRHIQNNPAGNEHPIVRYLVDLLREHKIVDYIVGIDSHPQLISRSGNIIGFLVVTFSYGDLDTDTIWKTVTESQDPRTISEVLGMLTRTFHMHASSSPALIYLCAKLLELPLTRFDARMVEFCEQLLYQVREKQADRSRNDMLDESHIDAVPLRLCVRLIRESAAIEDVALEHKAYLQRFASSQLSSLINVGLNEIDKMETYERCIQDIAEMNQFTVGSIQALNALLPGYDSQEIRKLTTEFDLTRLVIAELVHNVDMRRTEFGDSFSKTGFISRIQLLARIIDKVPDTITSDLADVLWRKVFMSDTLLDQGRRAVWDMLCEIVRRSAKRNPFVEQVIQKYIPELCPEEYCHELLAFVKQAVNYEVRFSPPPMAGENEVVTIPGMDRIWEFILTAPPDSIETEATHFAIEIYLDHAVIKRSPRSAVEATHIALVDRCVEQLKSAAANLKSFSGTAIDTDATSAKQPKESTNRSDELRFSRSLLFLRQLLQGLRTRPQYSPLQNSPPNLPSHPVKGELIEIRYQTFSGSAQSKVRTLRIGDLATASELVEKIVQLTGFSKFSTISSGRRIDLLEQPAVTIRELRIGSGLLLVRKDDDSHEVTLTGRRPSLTSVDSEVLKHFDDLYDLLSLHDRLAREIYDFLVVFPPQEKVIQWVKSTNVTEGDILPADKPYRLLYAVNALSSCLRGEALEPSPDREFVSRSIHILVAGLTRPEMFNSLAESPIKILLAASLVDCLLHALLVIPPVADGSFTIPKPALVVQQLHALIDIGRAVSPNYLPGNRIHRLICNSSSIFTEASLRDPKFWEVIKEHAQLDQNLLSLLLCEKRSSIRREIIENIAVACSPSKLQKKLTKAVNGETQTSSDTQAAENPVRVDMLATLWGAFVKIMPQTLRYAEQSQEFFDIAHLVFHSIAEQSPGDLIYGEYLKQWSGIMLRHKTQEFVGREPVDPLILGFCRLLRSCLDLADSNGMEIDTFDLTEKLIDNYLFPNLSEESNSAIVPQVPVMHTQTRQELYGILSLLSKDIENYCRVVENVKDLIPADYTYTPGWSFDRHKMIRSPEGYAGLKNLSNTCYLNSLLSQLFMNVRFRDFMLQLHLSDPDASQRLLAETKKVFAYMQETWLKSVDPQGLVDTIRTYDNEPIDVTIQMDVDEFYNLLFDRWEAQILNSEDKKNFRSFYGGQLVQQIKSKECPHISERLEPFSAIQCDIKGNASLEESLQAYVEGEIMQGDNKYSCTSCGRHVDAVKRACLKEVPDNLIFHLKRFDFDMVTMLRSKINDEFRFPEHIDMSPFKVEYLSDQTSEVQEDVFQLVGVLVHSGTAESGHYYSYIRERPAAGARGSWVEFNDSDVSRFEQSKIADQCFGGYNDSGQSAQMNQVRFNKVWNAYMLFYQRVSSMEAERLTYKLCRTDRPVHVPLPISLANHIAMENELFIRTYCLMDPYHVFFVRYLLSRLHELEESNMTPKLDQDVIFIALDTLEQLLSRSREPLGLDVIVSEIVRAIEELPKGAHRVLEWVVERSAGIRNLILRSPHASVRESSIRIILRALEKLRDLCDQTESDERAKERWQMRYLDGFENVVATLEHLWPVLHTAPRSWDDYFELLMSLLNLGNYEAETILNSGFLLKCLEIIWIDREDTKKLRRQYLTYIKLLEKGRKFSHRKLMEFLAALLSKIDLTMVPTVDDERRALPNGKFPLTVTENVFVCSLGREHELSLLRRVLQQTSNSNASMEIVAFFLDSEPEAGLMDSICKVLEDGLRVEPAELCAPYLEASLIFCQRSPEEDRVMFLVDFVAKGVDSINESGGREHLAFFTGLLASRNERLGLEKNWFLSQAVEKIPDWAPTLLIYPDRTVRSMTLALLHQILFSTEAEDMEPESQARHAEIAKELVHNSVEKLRKTFLAAPGNNVEGRVIESVKAVIDHCLVTYFGDSEEDQEFVRQAQAVSAAIDELSVDMPEELASASADEWEDNSMLPSDSEMGVAGSP</sequence>
<organism evidence="3 4">
    <name type="scientific">Aspergillus clavatus (strain ATCC 1007 / CBS 513.65 / DSM 816 / NCTC 3887 / NRRL 1 / QM 1276 / 107)</name>
    <dbReference type="NCBI Taxonomy" id="344612"/>
    <lineage>
        <taxon>Eukaryota</taxon>
        <taxon>Fungi</taxon>
        <taxon>Dikarya</taxon>
        <taxon>Ascomycota</taxon>
        <taxon>Pezizomycotina</taxon>
        <taxon>Eurotiomycetes</taxon>
        <taxon>Eurotiomycetidae</taxon>
        <taxon>Eurotiales</taxon>
        <taxon>Aspergillaceae</taxon>
        <taxon>Aspergillus</taxon>
        <taxon>Aspergillus subgen. Fumigati</taxon>
    </lineage>
</organism>
<feature type="compositionally biased region" description="Low complexity" evidence="1">
    <location>
        <begin position="1"/>
        <end position="18"/>
    </location>
</feature>
<evidence type="ECO:0000256" key="1">
    <source>
        <dbReference type="SAM" id="MobiDB-lite"/>
    </source>
</evidence>
<dbReference type="STRING" id="344612.A1CSQ7"/>
<dbReference type="eggNOG" id="KOG1866">
    <property type="taxonomic scope" value="Eukaryota"/>
</dbReference>
<dbReference type="VEuPathDB" id="FungiDB:ACLA_080280"/>
<dbReference type="InterPro" id="IPR018200">
    <property type="entry name" value="USP_CS"/>
</dbReference>
<dbReference type="InterPro" id="IPR050164">
    <property type="entry name" value="Peptidase_C19"/>
</dbReference>
<dbReference type="KEGG" id="act:ACLA_080280"/>
<keyword evidence="4" id="KW-1185">Reference proteome</keyword>
<dbReference type="OrthoDB" id="420187at2759"/>
<dbReference type="CDD" id="cd02659">
    <property type="entry name" value="peptidase_C19C"/>
    <property type="match status" value="1"/>
</dbReference>
<dbReference type="RefSeq" id="XP_001267770.1">
    <property type="nucleotide sequence ID" value="XM_001267769.1"/>
</dbReference>
<feature type="domain" description="USP" evidence="2">
    <location>
        <begin position="1594"/>
        <end position="1923"/>
    </location>
</feature>
<dbReference type="PANTHER" id="PTHR24006">
    <property type="entry name" value="UBIQUITIN CARBOXYL-TERMINAL HYDROLASE"/>
    <property type="match status" value="1"/>
</dbReference>
<keyword evidence="3" id="KW-0378">Hydrolase</keyword>
<dbReference type="Gene3D" id="3.90.70.10">
    <property type="entry name" value="Cysteine proteinases"/>
    <property type="match status" value="1"/>
</dbReference>
<reference evidence="3 4" key="1">
    <citation type="journal article" date="2008" name="PLoS Genet.">
        <title>Genomic islands in the pathogenic filamentous fungus Aspergillus fumigatus.</title>
        <authorList>
            <person name="Fedorova N.D."/>
            <person name="Khaldi N."/>
            <person name="Joardar V.S."/>
            <person name="Maiti R."/>
            <person name="Amedeo P."/>
            <person name="Anderson M.J."/>
            <person name="Crabtree J."/>
            <person name="Silva J.C."/>
            <person name="Badger J.H."/>
            <person name="Albarraq A."/>
            <person name="Angiuoli S."/>
            <person name="Bussey H."/>
            <person name="Bowyer P."/>
            <person name="Cotty P.J."/>
            <person name="Dyer P.S."/>
            <person name="Egan A."/>
            <person name="Galens K."/>
            <person name="Fraser-Liggett C.M."/>
            <person name="Haas B.J."/>
            <person name="Inman J.M."/>
            <person name="Kent R."/>
            <person name="Lemieux S."/>
            <person name="Malavazi I."/>
            <person name="Orvis J."/>
            <person name="Roemer T."/>
            <person name="Ronning C.M."/>
            <person name="Sundaram J.P."/>
            <person name="Sutton G."/>
            <person name="Turner G."/>
            <person name="Venter J.C."/>
            <person name="White O.R."/>
            <person name="Whitty B.R."/>
            <person name="Youngman P."/>
            <person name="Wolfe K.H."/>
            <person name="Goldman G.H."/>
            <person name="Wortman J.R."/>
            <person name="Jiang B."/>
            <person name="Denning D.W."/>
            <person name="Nierman W.C."/>
        </authorList>
    </citation>
    <scope>NUCLEOTIDE SEQUENCE [LARGE SCALE GENOMIC DNA]</scope>
    <source>
        <strain evidence="4">ATCC 1007 / CBS 513.65 / DSM 816 / NCTC 3887 / NRRL 1</strain>
    </source>
</reference>
<dbReference type="Pfam" id="PF00443">
    <property type="entry name" value="UCH"/>
    <property type="match status" value="1"/>
</dbReference>
<name>A1CSQ7_ASPCL</name>
<feature type="compositionally biased region" description="Polar residues" evidence="1">
    <location>
        <begin position="124"/>
        <end position="135"/>
    </location>
</feature>
<dbReference type="PROSITE" id="PS00973">
    <property type="entry name" value="USP_2"/>
    <property type="match status" value="1"/>
</dbReference>
<feature type="compositionally biased region" description="Low complexity" evidence="1">
    <location>
        <begin position="64"/>
        <end position="77"/>
    </location>
</feature>
<dbReference type="InterPro" id="IPR021905">
    <property type="entry name" value="DUF3517"/>
</dbReference>
<evidence type="ECO:0000259" key="2">
    <source>
        <dbReference type="PROSITE" id="PS50235"/>
    </source>
</evidence>
<feature type="compositionally biased region" description="Polar residues" evidence="1">
    <location>
        <begin position="86"/>
        <end position="102"/>
    </location>
</feature>
<proteinExistence type="predicted"/>
<gene>
    <name evidence="3" type="ORF">ACLA_080280</name>
</gene>
<dbReference type="PANTHER" id="PTHR24006:SF827">
    <property type="entry name" value="UBIQUITIN CARBOXYL-TERMINAL HYDROLASE 34"/>
    <property type="match status" value="1"/>
</dbReference>
<dbReference type="FunFam" id="3.90.70.10:FF:000136">
    <property type="entry name" value="Ubiquitin C-terminal hydrolase, putative"/>
    <property type="match status" value="1"/>
</dbReference>
<dbReference type="GO" id="GO:0004843">
    <property type="term" value="F:cysteine-type deubiquitinase activity"/>
    <property type="evidence" value="ECO:0007669"/>
    <property type="project" value="InterPro"/>
</dbReference>
<dbReference type="GO" id="GO:0005634">
    <property type="term" value="C:nucleus"/>
    <property type="evidence" value="ECO:0007669"/>
    <property type="project" value="TreeGrafter"/>
</dbReference>
<dbReference type="Pfam" id="PF12030">
    <property type="entry name" value="DUF3517"/>
    <property type="match status" value="1"/>
</dbReference>
<feature type="region of interest" description="Disordered" evidence="1">
    <location>
        <begin position="1"/>
        <end position="135"/>
    </location>
</feature>
<dbReference type="InterPro" id="IPR038765">
    <property type="entry name" value="Papain-like_cys_pep_sf"/>
</dbReference>
<dbReference type="HOGENOM" id="CLU_228178_0_0_1"/>
<evidence type="ECO:0000313" key="4">
    <source>
        <dbReference type="Proteomes" id="UP000006701"/>
    </source>
</evidence>
<dbReference type="EMBL" id="DS027060">
    <property type="protein sequence ID" value="EAW06344.1"/>
    <property type="molecule type" value="Genomic_DNA"/>
</dbReference>
<dbReference type="OMA" id="FSAIQCE"/>
<dbReference type="PROSITE" id="PS50235">
    <property type="entry name" value="USP_3"/>
    <property type="match status" value="1"/>
</dbReference>
<dbReference type="GO" id="GO:0016579">
    <property type="term" value="P:protein deubiquitination"/>
    <property type="evidence" value="ECO:0007669"/>
    <property type="project" value="InterPro"/>
</dbReference>
<dbReference type="InterPro" id="IPR001394">
    <property type="entry name" value="Peptidase_C19_UCH"/>
</dbReference>
<dbReference type="Proteomes" id="UP000006701">
    <property type="component" value="Unassembled WGS sequence"/>
</dbReference>
<protein>
    <submittedName>
        <fullName evidence="3">Ubiquitin C-terminal hydrolase, putative</fullName>
    </submittedName>
</protein>
<evidence type="ECO:0000313" key="3">
    <source>
        <dbReference type="EMBL" id="EAW06344.1"/>
    </source>
</evidence>
<feature type="region of interest" description="Disordered" evidence="1">
    <location>
        <begin position="2485"/>
        <end position="2512"/>
    </location>
</feature>
<dbReference type="InterPro" id="IPR028889">
    <property type="entry name" value="USP"/>
</dbReference>
<accession>A1CSQ7</accession>
<dbReference type="SUPFAM" id="SSF54001">
    <property type="entry name" value="Cysteine proteinases"/>
    <property type="match status" value="1"/>
</dbReference>